<dbReference type="PANTHER" id="PTHR32347">
    <property type="entry name" value="EFFLUX SYSTEM COMPONENT YKNX-RELATED"/>
    <property type="match status" value="1"/>
</dbReference>
<proteinExistence type="predicted"/>
<evidence type="ECO:0000313" key="4">
    <source>
        <dbReference type="EMBL" id="HIY26510.1"/>
    </source>
</evidence>
<dbReference type="GO" id="GO:0030313">
    <property type="term" value="C:cell envelope"/>
    <property type="evidence" value="ECO:0007669"/>
    <property type="project" value="UniProtKB-SubCell"/>
</dbReference>
<evidence type="ECO:0000256" key="3">
    <source>
        <dbReference type="SAM" id="Coils"/>
    </source>
</evidence>
<evidence type="ECO:0000256" key="2">
    <source>
        <dbReference type="ARBA" id="ARBA00023054"/>
    </source>
</evidence>
<dbReference type="Gene3D" id="2.40.50.100">
    <property type="match status" value="1"/>
</dbReference>
<reference evidence="4" key="2">
    <citation type="submission" date="2021-04" db="EMBL/GenBank/DDBJ databases">
        <authorList>
            <person name="Gilroy R."/>
        </authorList>
    </citation>
    <scope>NUCLEOTIDE SEQUENCE</scope>
    <source>
        <strain evidence="4">1282</strain>
    </source>
</reference>
<comment type="caution">
    <text evidence="4">The sequence shown here is derived from an EMBL/GenBank/DDBJ whole genome shotgun (WGS) entry which is preliminary data.</text>
</comment>
<reference evidence="4" key="1">
    <citation type="journal article" date="2021" name="PeerJ">
        <title>Extensive microbial diversity within the chicken gut microbiome revealed by metagenomics and culture.</title>
        <authorList>
            <person name="Gilroy R."/>
            <person name="Ravi A."/>
            <person name="Getino M."/>
            <person name="Pursley I."/>
            <person name="Horton D.L."/>
            <person name="Alikhan N.F."/>
            <person name="Baker D."/>
            <person name="Gharbi K."/>
            <person name="Hall N."/>
            <person name="Watson M."/>
            <person name="Adriaenssens E.M."/>
            <person name="Foster-Nyarko E."/>
            <person name="Jarju S."/>
            <person name="Secka A."/>
            <person name="Antonio M."/>
            <person name="Oren A."/>
            <person name="Chaudhuri R.R."/>
            <person name="La Ragione R."/>
            <person name="Hildebrand F."/>
            <person name="Pallen M.J."/>
        </authorList>
    </citation>
    <scope>NUCLEOTIDE SEQUENCE</scope>
    <source>
        <strain evidence="4">1282</strain>
    </source>
</reference>
<sequence>MKMKRAVRNKLILISVAAVVAAGAAVGLWMYLQYRNDQKTVEVLPVNYVSTTYWGDTVTSSGTISTQNVQELYPDTSKTLTDVFVTEGQEVQAGDPLVQYDKTKLELDLEAKELAVKQRELQIEDAQDQLKKLQNTKPI</sequence>
<dbReference type="EMBL" id="DXDU01000082">
    <property type="protein sequence ID" value="HIY26510.1"/>
    <property type="molecule type" value="Genomic_DNA"/>
</dbReference>
<evidence type="ECO:0000256" key="1">
    <source>
        <dbReference type="ARBA" id="ARBA00004196"/>
    </source>
</evidence>
<organism evidence="4 5">
    <name type="scientific">Candidatus Acutalibacter pullistercoris</name>
    <dbReference type="NCBI Taxonomy" id="2838418"/>
    <lineage>
        <taxon>Bacteria</taxon>
        <taxon>Bacillati</taxon>
        <taxon>Bacillota</taxon>
        <taxon>Clostridia</taxon>
        <taxon>Eubacteriales</taxon>
        <taxon>Acutalibacteraceae</taxon>
        <taxon>Acutalibacter</taxon>
    </lineage>
</organism>
<protein>
    <submittedName>
        <fullName evidence="4">Biotin/lipoyl-binding protein</fullName>
    </submittedName>
</protein>
<dbReference type="InterPro" id="IPR050465">
    <property type="entry name" value="UPF0194_transport"/>
</dbReference>
<comment type="subcellular location">
    <subcellularLocation>
        <location evidence="1">Cell envelope</location>
    </subcellularLocation>
</comment>
<dbReference type="PANTHER" id="PTHR32347:SF14">
    <property type="entry name" value="EFFLUX SYSTEM COMPONENT YKNX-RELATED"/>
    <property type="match status" value="1"/>
</dbReference>
<name>A0A9D1YD37_9FIRM</name>
<dbReference type="AlphaFoldDB" id="A0A9D1YD37"/>
<evidence type="ECO:0000313" key="5">
    <source>
        <dbReference type="Proteomes" id="UP000823915"/>
    </source>
</evidence>
<dbReference type="Gene3D" id="1.10.287.470">
    <property type="entry name" value="Helix hairpin bin"/>
    <property type="match status" value="1"/>
</dbReference>
<gene>
    <name evidence="4" type="ORF">H9838_04960</name>
</gene>
<keyword evidence="2 3" id="KW-0175">Coiled coil</keyword>
<feature type="coiled-coil region" evidence="3">
    <location>
        <begin position="109"/>
        <end position="136"/>
    </location>
</feature>
<feature type="non-terminal residue" evidence="4">
    <location>
        <position position="139"/>
    </location>
</feature>
<dbReference type="SUPFAM" id="SSF111369">
    <property type="entry name" value="HlyD-like secretion proteins"/>
    <property type="match status" value="1"/>
</dbReference>
<accession>A0A9D1YD37</accession>
<dbReference type="Proteomes" id="UP000823915">
    <property type="component" value="Unassembled WGS sequence"/>
</dbReference>